<dbReference type="AlphaFoldDB" id="A0A0D7A884"/>
<protein>
    <recommendedName>
        <fullName evidence="6">Mif2/CENP-C cupin domain-containing protein</fullName>
    </recommendedName>
</protein>
<dbReference type="GO" id="GO:0019237">
    <property type="term" value="F:centromeric DNA binding"/>
    <property type="evidence" value="ECO:0007669"/>
    <property type="project" value="InterPro"/>
</dbReference>
<dbReference type="EMBL" id="KN882019">
    <property type="protein sequence ID" value="KIY46935.1"/>
    <property type="molecule type" value="Genomic_DNA"/>
</dbReference>
<accession>A0A0D7A884</accession>
<dbReference type="OrthoDB" id="1939643at2759"/>
<comment type="similarity">
    <text evidence="2">Belongs to the CENP-C/MIF2 family.</text>
</comment>
<feature type="region of interest" description="Disordered" evidence="5">
    <location>
        <begin position="44"/>
        <end position="78"/>
    </location>
</feature>
<gene>
    <name evidence="7" type="ORF">FISHEDRAFT_25436</name>
</gene>
<evidence type="ECO:0000313" key="8">
    <source>
        <dbReference type="Proteomes" id="UP000054144"/>
    </source>
</evidence>
<name>A0A0D7A884_9AGAR</name>
<feature type="compositionally biased region" description="Basic residues" evidence="5">
    <location>
        <begin position="51"/>
        <end position="66"/>
    </location>
</feature>
<evidence type="ECO:0000259" key="6">
    <source>
        <dbReference type="Pfam" id="PF11699"/>
    </source>
</evidence>
<dbReference type="InterPro" id="IPR025974">
    <property type="entry name" value="Mif2/CENP-C_cupin"/>
</dbReference>
<keyword evidence="3" id="KW-0238">DNA-binding</keyword>
<dbReference type="GO" id="GO:0051382">
    <property type="term" value="P:kinetochore assembly"/>
    <property type="evidence" value="ECO:0007669"/>
    <property type="project" value="InterPro"/>
</dbReference>
<evidence type="ECO:0000256" key="1">
    <source>
        <dbReference type="ARBA" id="ARBA00004123"/>
    </source>
</evidence>
<keyword evidence="4" id="KW-0539">Nucleus</keyword>
<dbReference type="Gene3D" id="2.60.120.10">
    <property type="entry name" value="Jelly Rolls"/>
    <property type="match status" value="1"/>
</dbReference>
<dbReference type="InterPro" id="IPR028386">
    <property type="entry name" value="CENP-C/Mif2/cnp3"/>
</dbReference>
<organism evidence="7 8">
    <name type="scientific">Fistulina hepatica ATCC 64428</name>
    <dbReference type="NCBI Taxonomy" id="1128425"/>
    <lineage>
        <taxon>Eukaryota</taxon>
        <taxon>Fungi</taxon>
        <taxon>Dikarya</taxon>
        <taxon>Basidiomycota</taxon>
        <taxon>Agaricomycotina</taxon>
        <taxon>Agaricomycetes</taxon>
        <taxon>Agaricomycetidae</taxon>
        <taxon>Agaricales</taxon>
        <taxon>Fistulinaceae</taxon>
        <taxon>Fistulina</taxon>
    </lineage>
</organism>
<dbReference type="SUPFAM" id="SSF51182">
    <property type="entry name" value="RmlC-like cupins"/>
    <property type="match status" value="1"/>
</dbReference>
<dbReference type="PANTHER" id="PTHR16684:SF11">
    <property type="entry name" value="CENTROMERE PROTEIN C"/>
    <property type="match status" value="1"/>
</dbReference>
<dbReference type="Proteomes" id="UP000054144">
    <property type="component" value="Unassembled WGS sequence"/>
</dbReference>
<dbReference type="Pfam" id="PF11699">
    <property type="entry name" value="CENP-C_C"/>
    <property type="match status" value="1"/>
</dbReference>
<dbReference type="GO" id="GO:0005634">
    <property type="term" value="C:nucleus"/>
    <property type="evidence" value="ECO:0007669"/>
    <property type="project" value="UniProtKB-SubCell"/>
</dbReference>
<proteinExistence type="inferred from homology"/>
<dbReference type="GO" id="GO:0051315">
    <property type="term" value="P:attachment of mitotic spindle microtubules to kinetochore"/>
    <property type="evidence" value="ECO:0007669"/>
    <property type="project" value="TreeGrafter"/>
</dbReference>
<feature type="non-terminal residue" evidence="7">
    <location>
        <position position="1"/>
    </location>
</feature>
<feature type="domain" description="Mif2/CENP-C cupin" evidence="6">
    <location>
        <begin position="119"/>
        <end position="183"/>
    </location>
</feature>
<dbReference type="GO" id="GO:0051455">
    <property type="term" value="P:spindle attachment to meiosis I kinetochore"/>
    <property type="evidence" value="ECO:0007669"/>
    <property type="project" value="TreeGrafter"/>
</dbReference>
<dbReference type="InterPro" id="IPR014710">
    <property type="entry name" value="RmlC-like_jellyroll"/>
</dbReference>
<reference evidence="7 8" key="1">
    <citation type="journal article" date="2015" name="Fungal Genet. Biol.">
        <title>Evolution of novel wood decay mechanisms in Agaricales revealed by the genome sequences of Fistulina hepatica and Cylindrobasidium torrendii.</title>
        <authorList>
            <person name="Floudas D."/>
            <person name="Held B.W."/>
            <person name="Riley R."/>
            <person name="Nagy L.G."/>
            <person name="Koehler G."/>
            <person name="Ransdell A.S."/>
            <person name="Younus H."/>
            <person name="Chow J."/>
            <person name="Chiniquy J."/>
            <person name="Lipzen A."/>
            <person name="Tritt A."/>
            <person name="Sun H."/>
            <person name="Haridas S."/>
            <person name="LaButti K."/>
            <person name="Ohm R.A."/>
            <person name="Kues U."/>
            <person name="Blanchette R.A."/>
            <person name="Grigoriev I.V."/>
            <person name="Minto R.E."/>
            <person name="Hibbett D.S."/>
        </authorList>
    </citation>
    <scope>NUCLEOTIDE SEQUENCE [LARGE SCALE GENOMIC DNA]</scope>
    <source>
        <strain evidence="7 8">ATCC 64428</strain>
    </source>
</reference>
<dbReference type="InterPro" id="IPR011051">
    <property type="entry name" value="RmlC_Cupin_sf"/>
</dbReference>
<comment type="subcellular location">
    <subcellularLocation>
        <location evidence="1">Nucleus</location>
    </subcellularLocation>
</comment>
<evidence type="ECO:0000256" key="2">
    <source>
        <dbReference type="ARBA" id="ARBA00010291"/>
    </source>
</evidence>
<dbReference type="GO" id="GO:0000776">
    <property type="term" value="C:kinetochore"/>
    <property type="evidence" value="ECO:0007669"/>
    <property type="project" value="InterPro"/>
</dbReference>
<keyword evidence="8" id="KW-1185">Reference proteome</keyword>
<evidence type="ECO:0000313" key="7">
    <source>
        <dbReference type="EMBL" id="KIY46935.1"/>
    </source>
</evidence>
<dbReference type="PANTHER" id="PTHR16684">
    <property type="entry name" value="CENTROMERE PROTEIN C"/>
    <property type="match status" value="1"/>
</dbReference>
<evidence type="ECO:0000256" key="4">
    <source>
        <dbReference type="ARBA" id="ARBA00023242"/>
    </source>
</evidence>
<sequence>VRRSQRESIRPLEWWRGEKYVYGRVSGSGRVLTAPIKEIVRIPKEPPRPLAVRHRRKPTSRAKSKSVSRTEVPEEGWDDETSEQAVVLDVDRDNEEVNRRITCTARNVQLQPVANGEWRFHKIFSDSDFIAAGQMVLPPLGRKPSKRTRDNTYVFYVIEGAINLRVHATSMILAQGAMFMVPR</sequence>
<feature type="non-terminal residue" evidence="7">
    <location>
        <position position="183"/>
    </location>
</feature>
<evidence type="ECO:0000256" key="3">
    <source>
        <dbReference type="ARBA" id="ARBA00023125"/>
    </source>
</evidence>
<evidence type="ECO:0000256" key="5">
    <source>
        <dbReference type="SAM" id="MobiDB-lite"/>
    </source>
</evidence>